<dbReference type="InterPro" id="IPR044821">
    <property type="entry name" value="At1g28695/At4g15970-like"/>
</dbReference>
<evidence type="ECO:0000259" key="1">
    <source>
        <dbReference type="Pfam" id="PF03407"/>
    </source>
</evidence>
<dbReference type="OrthoDB" id="540503at2759"/>
<feature type="domain" description="Nucleotide-diphospho-sugar transferase" evidence="1">
    <location>
        <begin position="94"/>
        <end position="282"/>
    </location>
</feature>
<dbReference type="Pfam" id="PF03407">
    <property type="entry name" value="Nucleotid_trans"/>
    <property type="match status" value="2"/>
</dbReference>
<dbReference type="EnsemblPlants" id="Ma04_t18410.1">
    <property type="protein sequence ID" value="Ma04_p18410.1"/>
    <property type="gene ID" value="Ma04_g18410"/>
</dbReference>
<organism evidence="3 4">
    <name type="scientific">Musa acuminata subsp. malaccensis</name>
    <name type="common">Wild banana</name>
    <name type="synonym">Musa malaccensis</name>
    <dbReference type="NCBI Taxonomy" id="214687"/>
    <lineage>
        <taxon>Eukaryota</taxon>
        <taxon>Viridiplantae</taxon>
        <taxon>Streptophyta</taxon>
        <taxon>Embryophyta</taxon>
        <taxon>Tracheophyta</taxon>
        <taxon>Spermatophyta</taxon>
        <taxon>Magnoliopsida</taxon>
        <taxon>Liliopsida</taxon>
        <taxon>Zingiberales</taxon>
        <taxon>Musaceae</taxon>
        <taxon>Musa</taxon>
    </lineage>
</organism>
<dbReference type="InterPro" id="IPR005069">
    <property type="entry name" value="Nucl-diP-sugar_transferase"/>
</dbReference>
<reference evidence="2" key="1">
    <citation type="submission" date="2021-03" db="EMBL/GenBank/DDBJ databases">
        <authorList>
            <consortium name="Genoscope - CEA"/>
            <person name="William W."/>
        </authorList>
    </citation>
    <scope>NUCLEOTIDE SEQUENCE</scope>
    <source>
        <strain evidence="2">Doubled-haploid Pahang</strain>
    </source>
</reference>
<evidence type="ECO:0000313" key="4">
    <source>
        <dbReference type="Proteomes" id="UP000012960"/>
    </source>
</evidence>
<evidence type="ECO:0000313" key="3">
    <source>
        <dbReference type="EnsemblPlants" id="Ma04_p18410.1"/>
    </source>
</evidence>
<dbReference type="PANTHER" id="PTHR46038:SF12">
    <property type="entry name" value="OS03G0731800 PROTEIN"/>
    <property type="match status" value="1"/>
</dbReference>
<name>A0A804IR39_MUSAM</name>
<proteinExistence type="predicted"/>
<dbReference type="InParanoid" id="A0A804IR39"/>
<accession>A0A804IR39</accession>
<keyword evidence="4" id="KW-1185">Reference proteome</keyword>
<evidence type="ECO:0000313" key="2">
    <source>
        <dbReference type="EMBL" id="CAG1842652.1"/>
    </source>
</evidence>
<dbReference type="EMBL" id="HG996469">
    <property type="protein sequence ID" value="CAG1842652.1"/>
    <property type="molecule type" value="Genomic_DNA"/>
</dbReference>
<dbReference type="Proteomes" id="UP000012960">
    <property type="component" value="Unplaced"/>
</dbReference>
<gene>
    <name evidence="2" type="ORF">GSMUA_124470.1</name>
</gene>
<dbReference type="AlphaFoldDB" id="A0A804IR39"/>
<dbReference type="PANTHER" id="PTHR46038">
    <property type="entry name" value="EXPRESSED PROTEIN-RELATED"/>
    <property type="match status" value="1"/>
</dbReference>
<feature type="domain" description="Nucleotide-diphospho-sugar transferase" evidence="1">
    <location>
        <begin position="362"/>
        <end position="561"/>
    </location>
</feature>
<reference evidence="3" key="2">
    <citation type="submission" date="2021-05" db="UniProtKB">
        <authorList>
            <consortium name="EnsemblPlants"/>
        </authorList>
    </citation>
    <scope>IDENTIFICATION</scope>
    <source>
        <strain evidence="3">subsp. malaccensis</strain>
    </source>
</reference>
<sequence>MGFRRHGFVVSGCAAGFLVVTVLVSDSLWLPQVSVLPMFRLTNPKDGLGIELEGASTRNKTLIIGVINEASVEDNGMLQLFLQSMREGEDTAFLIRHVLLVATDQIAYNHCMVLQLHCHQLYTDALLLSPALSIQSASLISLASTLTLFLGEVLLRGYSFIFTDMNVMWLRNPFARLNHNGEDMLLSGDLYDSGLYFVSSNTKTMALFKQSYAVMNESRSMKGDDVLHLMRSKRFIQQLDMKVGYLDTAHFTNFCQGTLDIAKAATVHANCCPSSKAKFADLTATLDVWKTYNNGTPNVTFSAHSSCAKSWKTHQLKTSLQAAAMGNKTLVISYLNKAYVEENGMLDLFLRTLKEGEDTAFLITHLFLITVDQTAFDRCKMHRLHCYRLVSEGLNFSKEQLFMSDGYINLVWQKVVVLGEVLKHGYNFIFTDMDIMWLRNPFSRLSLYGEDLQISCDYYNGRPYDDSNHINTGFFYVASNNKTIKLFDMWFESRKTLRRMHDQDVLAFLKSNGVFKRLGVSVRFLDTLYFSGFCQVTKNSKEVITVHANCCRSIKAKVDDLTETLEA</sequence>
<dbReference type="Gramene" id="Ma04_t18410.1">
    <property type="protein sequence ID" value="Ma04_p18410.1"/>
    <property type="gene ID" value="Ma04_g18410"/>
</dbReference>
<protein>
    <submittedName>
        <fullName evidence="2">(wild Malaysian banana) hypothetical protein</fullName>
    </submittedName>
</protein>
<dbReference type="OMA" id="GFMYIRS"/>